<accession>A0A392STI9</accession>
<feature type="compositionally biased region" description="Low complexity" evidence="1">
    <location>
        <begin position="21"/>
        <end position="33"/>
    </location>
</feature>
<dbReference type="EMBL" id="LXQA010443119">
    <property type="protein sequence ID" value="MCI52161.1"/>
    <property type="molecule type" value="Genomic_DNA"/>
</dbReference>
<dbReference type="AlphaFoldDB" id="A0A392STI9"/>
<evidence type="ECO:0000256" key="1">
    <source>
        <dbReference type="SAM" id="MobiDB-lite"/>
    </source>
</evidence>
<keyword evidence="3" id="KW-1185">Reference proteome</keyword>
<evidence type="ECO:0000313" key="2">
    <source>
        <dbReference type="EMBL" id="MCI52161.1"/>
    </source>
</evidence>
<organism evidence="2 3">
    <name type="scientific">Trifolium medium</name>
    <dbReference type="NCBI Taxonomy" id="97028"/>
    <lineage>
        <taxon>Eukaryota</taxon>
        <taxon>Viridiplantae</taxon>
        <taxon>Streptophyta</taxon>
        <taxon>Embryophyta</taxon>
        <taxon>Tracheophyta</taxon>
        <taxon>Spermatophyta</taxon>
        <taxon>Magnoliopsida</taxon>
        <taxon>eudicotyledons</taxon>
        <taxon>Gunneridae</taxon>
        <taxon>Pentapetalae</taxon>
        <taxon>rosids</taxon>
        <taxon>fabids</taxon>
        <taxon>Fabales</taxon>
        <taxon>Fabaceae</taxon>
        <taxon>Papilionoideae</taxon>
        <taxon>50 kb inversion clade</taxon>
        <taxon>NPAAA clade</taxon>
        <taxon>Hologalegina</taxon>
        <taxon>IRL clade</taxon>
        <taxon>Trifolieae</taxon>
        <taxon>Trifolium</taxon>
    </lineage>
</organism>
<dbReference type="Proteomes" id="UP000265520">
    <property type="component" value="Unassembled WGS sequence"/>
</dbReference>
<evidence type="ECO:0000313" key="3">
    <source>
        <dbReference type="Proteomes" id="UP000265520"/>
    </source>
</evidence>
<comment type="caution">
    <text evidence="2">The sequence shown here is derived from an EMBL/GenBank/DDBJ whole genome shotgun (WGS) entry which is preliminary data.</text>
</comment>
<reference evidence="2 3" key="1">
    <citation type="journal article" date="2018" name="Front. Plant Sci.">
        <title>Red Clover (Trifolium pratense) and Zigzag Clover (T. medium) - A Picture of Genomic Similarities and Differences.</title>
        <authorList>
            <person name="Dluhosova J."/>
            <person name="Istvanek J."/>
            <person name="Nedelnik J."/>
            <person name="Repkova J."/>
        </authorList>
    </citation>
    <scope>NUCLEOTIDE SEQUENCE [LARGE SCALE GENOMIC DNA]</scope>
    <source>
        <strain evidence="3">cv. 10/8</strain>
        <tissue evidence="2">Leaf</tissue>
    </source>
</reference>
<feature type="region of interest" description="Disordered" evidence="1">
    <location>
        <begin position="1"/>
        <end position="33"/>
    </location>
</feature>
<name>A0A392STI9_9FABA</name>
<sequence length="33" mass="3298">MKPKVVRRRVPLSSDNGGASGSVAEEASARGGA</sequence>
<protein>
    <submittedName>
        <fullName evidence="2">Uncharacterized protein</fullName>
    </submittedName>
</protein>
<proteinExistence type="predicted"/>
<feature type="compositionally biased region" description="Basic residues" evidence="1">
    <location>
        <begin position="1"/>
        <end position="10"/>
    </location>
</feature>